<accession>A0A0A8ZT24</accession>
<dbReference type="EMBL" id="GBRH01255949">
    <property type="protein sequence ID" value="JAD41946.1"/>
    <property type="molecule type" value="Transcribed_RNA"/>
</dbReference>
<feature type="region of interest" description="Disordered" evidence="1">
    <location>
        <begin position="28"/>
        <end position="70"/>
    </location>
</feature>
<evidence type="ECO:0000256" key="1">
    <source>
        <dbReference type="SAM" id="MobiDB-lite"/>
    </source>
</evidence>
<reference evidence="2" key="1">
    <citation type="submission" date="2014-09" db="EMBL/GenBank/DDBJ databases">
        <authorList>
            <person name="Magalhaes I.L.F."/>
            <person name="Oliveira U."/>
            <person name="Santos F.R."/>
            <person name="Vidigal T.H.D.A."/>
            <person name="Brescovit A.D."/>
            <person name="Santos A.J."/>
        </authorList>
    </citation>
    <scope>NUCLEOTIDE SEQUENCE</scope>
    <source>
        <tissue evidence="2">Shoot tissue taken approximately 20 cm above the soil surface</tissue>
    </source>
</reference>
<name>A0A0A8ZT24_ARUDO</name>
<evidence type="ECO:0000313" key="2">
    <source>
        <dbReference type="EMBL" id="JAD41946.1"/>
    </source>
</evidence>
<protein>
    <submittedName>
        <fullName evidence="2">Uncharacterized protein</fullName>
    </submittedName>
</protein>
<feature type="compositionally biased region" description="Basic and acidic residues" evidence="1">
    <location>
        <begin position="61"/>
        <end position="70"/>
    </location>
</feature>
<proteinExistence type="predicted"/>
<organism evidence="2">
    <name type="scientific">Arundo donax</name>
    <name type="common">Giant reed</name>
    <name type="synonym">Donax arundinaceus</name>
    <dbReference type="NCBI Taxonomy" id="35708"/>
    <lineage>
        <taxon>Eukaryota</taxon>
        <taxon>Viridiplantae</taxon>
        <taxon>Streptophyta</taxon>
        <taxon>Embryophyta</taxon>
        <taxon>Tracheophyta</taxon>
        <taxon>Spermatophyta</taxon>
        <taxon>Magnoliopsida</taxon>
        <taxon>Liliopsida</taxon>
        <taxon>Poales</taxon>
        <taxon>Poaceae</taxon>
        <taxon>PACMAD clade</taxon>
        <taxon>Arundinoideae</taxon>
        <taxon>Arundineae</taxon>
        <taxon>Arundo</taxon>
    </lineage>
</organism>
<reference evidence="2" key="2">
    <citation type="journal article" date="2015" name="Data Brief">
        <title>Shoot transcriptome of the giant reed, Arundo donax.</title>
        <authorList>
            <person name="Barrero R.A."/>
            <person name="Guerrero F.D."/>
            <person name="Moolhuijzen P."/>
            <person name="Goolsby J.A."/>
            <person name="Tidwell J."/>
            <person name="Bellgard S.E."/>
            <person name="Bellgard M.I."/>
        </authorList>
    </citation>
    <scope>NUCLEOTIDE SEQUENCE</scope>
    <source>
        <tissue evidence="2">Shoot tissue taken approximately 20 cm above the soil surface</tissue>
    </source>
</reference>
<sequence length="70" mass="7927">MTTNRTPRVAKLGGNSPKRRDFYAILGSKIRKNKRRNPNLIRTKRAADSNLRRALQSAATRSEDRGESTT</sequence>
<dbReference type="AlphaFoldDB" id="A0A0A8ZT24"/>